<dbReference type="Proteomes" id="UP000217083">
    <property type="component" value="Unassembled WGS sequence"/>
</dbReference>
<feature type="transmembrane region" description="Helical" evidence="1">
    <location>
        <begin position="62"/>
        <end position="86"/>
    </location>
</feature>
<sequence length="90" mass="10106">MSYEIYHECCRYIGKPVEIYDRYGEVHRGVVERVSETHVFFRPLERDLGGFSYGYGDFGRGFGFGFGVAAGALALAAVVSIAAYPFGFFW</sequence>
<reference evidence="2 3" key="2">
    <citation type="submission" date="2017-09" db="EMBL/GenBank/DDBJ databases">
        <title>Bacillus patelloidae sp. nov., isolated from the intestinal tract of a marine limpet.</title>
        <authorList>
            <person name="Liu R."/>
            <person name="Dong C."/>
            <person name="Shao Z."/>
        </authorList>
    </citation>
    <scope>NUCLEOTIDE SEQUENCE [LARGE SCALE GENOMIC DNA]</scope>
    <source>
        <strain evidence="2 3">SA5d-4</strain>
    </source>
</reference>
<keyword evidence="1" id="KW-0812">Transmembrane</keyword>
<dbReference type="AlphaFoldDB" id="A0A263BR44"/>
<organism evidence="2 3">
    <name type="scientific">Lottiidibacillus patelloidae</name>
    <dbReference type="NCBI Taxonomy" id="2670334"/>
    <lineage>
        <taxon>Bacteria</taxon>
        <taxon>Bacillati</taxon>
        <taxon>Bacillota</taxon>
        <taxon>Bacilli</taxon>
        <taxon>Bacillales</taxon>
        <taxon>Bacillaceae</taxon>
        <taxon>Lottiidibacillus</taxon>
    </lineage>
</organism>
<keyword evidence="3" id="KW-1185">Reference proteome</keyword>
<dbReference type="RefSeq" id="WP_094926074.1">
    <property type="nucleotide sequence ID" value="NZ_NPIA01000008.1"/>
</dbReference>
<proteinExistence type="predicted"/>
<reference evidence="3" key="1">
    <citation type="submission" date="2017-08" db="EMBL/GenBank/DDBJ databases">
        <authorList>
            <person name="Huang Z."/>
        </authorList>
    </citation>
    <scope>NUCLEOTIDE SEQUENCE [LARGE SCALE GENOMIC DNA]</scope>
    <source>
        <strain evidence="3">SA5d-4</strain>
    </source>
</reference>
<name>A0A263BR44_9BACI</name>
<keyword evidence="1" id="KW-0472">Membrane</keyword>
<comment type="caution">
    <text evidence="2">The sequence shown here is derived from an EMBL/GenBank/DDBJ whole genome shotgun (WGS) entry which is preliminary data.</text>
</comment>
<protein>
    <submittedName>
        <fullName evidence="2">Uncharacterized protein</fullName>
    </submittedName>
</protein>
<evidence type="ECO:0000313" key="3">
    <source>
        <dbReference type="Proteomes" id="UP000217083"/>
    </source>
</evidence>
<evidence type="ECO:0000256" key="1">
    <source>
        <dbReference type="SAM" id="Phobius"/>
    </source>
</evidence>
<gene>
    <name evidence="2" type="ORF">CIB95_13700</name>
</gene>
<dbReference type="EMBL" id="NPIA01000008">
    <property type="protein sequence ID" value="OZM56154.1"/>
    <property type="molecule type" value="Genomic_DNA"/>
</dbReference>
<keyword evidence="1" id="KW-1133">Transmembrane helix</keyword>
<accession>A0A263BR44</accession>
<evidence type="ECO:0000313" key="2">
    <source>
        <dbReference type="EMBL" id="OZM56154.1"/>
    </source>
</evidence>